<sequence length="56" mass="6459">MSLQSGHGTGKLQIWCVRVFSRIQILYSIWRTLLLQSSNMLTSTPALEWLSKFSPF</sequence>
<dbReference type="KEGG" id="clup:CLUP02_14369"/>
<dbReference type="EMBL" id="CP019479">
    <property type="protein sequence ID" value="UQC88843.1"/>
    <property type="molecule type" value="Genomic_DNA"/>
</dbReference>
<evidence type="ECO:0000313" key="2">
    <source>
        <dbReference type="Proteomes" id="UP000830671"/>
    </source>
</evidence>
<reference evidence="1" key="1">
    <citation type="journal article" date="2021" name="Mol. Plant Microbe Interact.">
        <title>Complete Genome Sequence of the Plant-Pathogenic Fungus Colletotrichum lupini.</title>
        <authorList>
            <person name="Baroncelli R."/>
            <person name="Pensec F."/>
            <person name="Da Lio D."/>
            <person name="Boufleur T."/>
            <person name="Vicente I."/>
            <person name="Sarrocco S."/>
            <person name="Picot A."/>
            <person name="Baraldi E."/>
            <person name="Sukno S."/>
            <person name="Thon M."/>
            <person name="Le Floch G."/>
        </authorList>
    </citation>
    <scope>NUCLEOTIDE SEQUENCE</scope>
    <source>
        <strain evidence="1">IMI 504893</strain>
    </source>
</reference>
<dbReference type="Proteomes" id="UP000830671">
    <property type="component" value="Chromosome 7"/>
</dbReference>
<organism evidence="1 2">
    <name type="scientific">Colletotrichum lupini</name>
    <dbReference type="NCBI Taxonomy" id="145971"/>
    <lineage>
        <taxon>Eukaryota</taxon>
        <taxon>Fungi</taxon>
        <taxon>Dikarya</taxon>
        <taxon>Ascomycota</taxon>
        <taxon>Pezizomycotina</taxon>
        <taxon>Sordariomycetes</taxon>
        <taxon>Hypocreomycetidae</taxon>
        <taxon>Glomerellales</taxon>
        <taxon>Glomerellaceae</taxon>
        <taxon>Colletotrichum</taxon>
        <taxon>Colletotrichum acutatum species complex</taxon>
    </lineage>
</organism>
<dbReference type="GeneID" id="73348308"/>
<evidence type="ECO:0000313" key="1">
    <source>
        <dbReference type="EMBL" id="UQC88843.1"/>
    </source>
</evidence>
<accession>A0A9Q8T457</accession>
<dbReference type="RefSeq" id="XP_049150444.1">
    <property type="nucleotide sequence ID" value="XM_049293298.1"/>
</dbReference>
<proteinExistence type="predicted"/>
<protein>
    <submittedName>
        <fullName evidence="1">Uncharacterized protein</fullName>
    </submittedName>
</protein>
<name>A0A9Q8T457_9PEZI</name>
<dbReference type="AlphaFoldDB" id="A0A9Q8T457"/>
<keyword evidence="2" id="KW-1185">Reference proteome</keyword>
<gene>
    <name evidence="1" type="ORF">CLUP02_14369</name>
</gene>